<dbReference type="Proteomes" id="UP001551675">
    <property type="component" value="Unassembled WGS sequence"/>
</dbReference>
<evidence type="ECO:0000259" key="6">
    <source>
        <dbReference type="Pfam" id="PF00291"/>
    </source>
</evidence>
<keyword evidence="3" id="KW-0663">Pyridoxal phosphate</keyword>
<evidence type="ECO:0000313" key="7">
    <source>
        <dbReference type="EMBL" id="MEV0968801.1"/>
    </source>
</evidence>
<sequence>MALASTANSALDFGPASALSCRECGTRYDLGPIFACIECFGPLEVAYDFGPVTREEIAAGPTNIWRYSKLLPVPGNVETRPNLQPGWTKLVKADNLAGELGLRSLYIKDDSGNPTHSFKDRVVAIALEAARNFGFHTLSCSSTGNLAGAVGAAAARAGLDSCVFIPSNLEEAKITMASVYGGRLVAIDGTYDEVNRFCSELIGDELGEKWGFVNVNLRPYYAEGSKTLAYEIAEQLGWRIPDQIVIPVASGSQLTKIDKGFRELIKLGLVEDKPYKIFGAQAEGCSPVSSAYKAGHDVVQPVKPDTIAKSLAIGNPADGPYVLDIARRTGGAVEDVNDREVVDAIRLLARTEGIFAETAGGVTVGVLRKLTESGALDPEAETVVLNTGDGLKTLDAVAAEARPAAVIRPSLAAFRTAFAN</sequence>
<accession>A0ABV3GB59</accession>
<dbReference type="EMBL" id="JBFALK010000004">
    <property type="protein sequence ID" value="MEV0968801.1"/>
    <property type="molecule type" value="Genomic_DNA"/>
</dbReference>
<comment type="cofactor">
    <cofactor evidence="1">
        <name>pyridoxal 5'-phosphate</name>
        <dbReference type="ChEBI" id="CHEBI:597326"/>
    </cofactor>
</comment>
<evidence type="ECO:0000256" key="5">
    <source>
        <dbReference type="NCBIfam" id="TIGR00260"/>
    </source>
</evidence>
<protein>
    <recommendedName>
        <fullName evidence="5">Threonine synthase</fullName>
        <ecNumber evidence="5">4.2.3.1</ecNumber>
    </recommendedName>
</protein>
<dbReference type="SUPFAM" id="SSF53686">
    <property type="entry name" value="Tryptophan synthase beta subunit-like PLP-dependent enzymes"/>
    <property type="match status" value="1"/>
</dbReference>
<gene>
    <name evidence="7" type="primary">thrC</name>
    <name evidence="7" type="ORF">AB0I59_09215</name>
</gene>
<feature type="domain" description="Tryptophan synthase beta chain-like PALP" evidence="6">
    <location>
        <begin position="84"/>
        <end position="388"/>
    </location>
</feature>
<evidence type="ECO:0000256" key="4">
    <source>
        <dbReference type="ARBA" id="ARBA00023239"/>
    </source>
</evidence>
<evidence type="ECO:0000256" key="2">
    <source>
        <dbReference type="ARBA" id="ARBA00005517"/>
    </source>
</evidence>
<keyword evidence="4 7" id="KW-0456">Lyase</keyword>
<dbReference type="NCBIfam" id="TIGR00260">
    <property type="entry name" value="thrC"/>
    <property type="match status" value="1"/>
</dbReference>
<evidence type="ECO:0000256" key="3">
    <source>
        <dbReference type="ARBA" id="ARBA00022898"/>
    </source>
</evidence>
<reference evidence="7 8" key="1">
    <citation type="submission" date="2024-06" db="EMBL/GenBank/DDBJ databases">
        <title>The Natural Products Discovery Center: Release of the First 8490 Sequenced Strains for Exploring Actinobacteria Biosynthetic Diversity.</title>
        <authorList>
            <person name="Kalkreuter E."/>
            <person name="Kautsar S.A."/>
            <person name="Yang D."/>
            <person name="Bader C.D."/>
            <person name="Teijaro C.N."/>
            <person name="Fluegel L."/>
            <person name="Davis C.M."/>
            <person name="Simpson J.R."/>
            <person name="Lauterbach L."/>
            <person name="Steele A.D."/>
            <person name="Gui C."/>
            <person name="Meng S."/>
            <person name="Li G."/>
            <person name="Viehrig K."/>
            <person name="Ye F."/>
            <person name="Su P."/>
            <person name="Kiefer A.F."/>
            <person name="Nichols A."/>
            <person name="Cepeda A.J."/>
            <person name="Yan W."/>
            <person name="Fan B."/>
            <person name="Jiang Y."/>
            <person name="Adhikari A."/>
            <person name="Zheng C.-J."/>
            <person name="Schuster L."/>
            <person name="Cowan T.M."/>
            <person name="Smanski M.J."/>
            <person name="Chevrette M.G."/>
            <person name="De Carvalho L.P.S."/>
            <person name="Shen B."/>
        </authorList>
    </citation>
    <scope>NUCLEOTIDE SEQUENCE [LARGE SCALE GENOMIC DNA]</scope>
    <source>
        <strain evidence="7 8">NPDC050100</strain>
    </source>
</reference>
<dbReference type="CDD" id="cd01563">
    <property type="entry name" value="Thr-synth_1"/>
    <property type="match status" value="1"/>
</dbReference>
<comment type="caution">
    <text evidence="7">The sequence shown here is derived from an EMBL/GenBank/DDBJ whole genome shotgun (WGS) entry which is preliminary data.</text>
</comment>
<dbReference type="Pfam" id="PF00291">
    <property type="entry name" value="PALP"/>
    <property type="match status" value="1"/>
</dbReference>
<evidence type="ECO:0000313" key="8">
    <source>
        <dbReference type="Proteomes" id="UP001551675"/>
    </source>
</evidence>
<name>A0ABV3GB59_MICGL</name>
<proteinExistence type="inferred from homology"/>
<dbReference type="GO" id="GO:0004795">
    <property type="term" value="F:threonine synthase activity"/>
    <property type="evidence" value="ECO:0007669"/>
    <property type="project" value="UniProtKB-EC"/>
</dbReference>
<dbReference type="RefSeq" id="WP_061260789.1">
    <property type="nucleotide sequence ID" value="NZ_JBFALK010000004.1"/>
</dbReference>
<dbReference type="Gene3D" id="3.40.50.1100">
    <property type="match status" value="2"/>
</dbReference>
<dbReference type="InterPro" id="IPR036052">
    <property type="entry name" value="TrpB-like_PALP_sf"/>
</dbReference>
<keyword evidence="8" id="KW-1185">Reference proteome</keyword>
<comment type="similarity">
    <text evidence="2">Belongs to the threonine synthase family.</text>
</comment>
<dbReference type="InterPro" id="IPR001926">
    <property type="entry name" value="TrpB-like_PALP"/>
</dbReference>
<dbReference type="PANTHER" id="PTHR48078:SF6">
    <property type="entry name" value="L-THREONINE DEHYDRATASE CATABOLIC TDCB"/>
    <property type="match status" value="1"/>
</dbReference>
<organism evidence="7 8">
    <name type="scientific">Microtetraspora glauca</name>
    <dbReference type="NCBI Taxonomy" id="1996"/>
    <lineage>
        <taxon>Bacteria</taxon>
        <taxon>Bacillati</taxon>
        <taxon>Actinomycetota</taxon>
        <taxon>Actinomycetes</taxon>
        <taxon>Streptosporangiales</taxon>
        <taxon>Streptosporangiaceae</taxon>
        <taxon>Microtetraspora</taxon>
    </lineage>
</organism>
<dbReference type="EC" id="4.2.3.1" evidence="5"/>
<dbReference type="InterPro" id="IPR004450">
    <property type="entry name" value="Thr_synthase-like"/>
</dbReference>
<dbReference type="PANTHER" id="PTHR48078">
    <property type="entry name" value="THREONINE DEHYDRATASE, MITOCHONDRIAL-RELATED"/>
    <property type="match status" value="1"/>
</dbReference>
<dbReference type="InterPro" id="IPR050147">
    <property type="entry name" value="Ser/Thr_Dehydratase"/>
</dbReference>
<evidence type="ECO:0000256" key="1">
    <source>
        <dbReference type="ARBA" id="ARBA00001933"/>
    </source>
</evidence>